<organism evidence="2 3">
    <name type="scientific">Achromobacter insuavis</name>
    <dbReference type="NCBI Taxonomy" id="1287735"/>
    <lineage>
        <taxon>Bacteria</taxon>
        <taxon>Pseudomonadati</taxon>
        <taxon>Pseudomonadota</taxon>
        <taxon>Betaproteobacteria</taxon>
        <taxon>Burkholderiales</taxon>
        <taxon>Alcaligenaceae</taxon>
        <taxon>Achromobacter</taxon>
    </lineage>
</organism>
<keyword evidence="1" id="KW-0472">Membrane</keyword>
<sequence length="56" mass="6107">MSHFSLLPPRPGAAPGSGVLSRSAFLVSAWRRMAFALVAVAALWALTGWALDWWPR</sequence>
<keyword evidence="1" id="KW-1133">Transmembrane helix</keyword>
<dbReference type="Proteomes" id="UP000507979">
    <property type="component" value="Unassembled WGS sequence"/>
</dbReference>
<protein>
    <submittedName>
        <fullName evidence="2">Uncharacterized protein</fullName>
    </submittedName>
</protein>
<gene>
    <name evidence="2" type="ORF">LMG26845_01806</name>
</gene>
<evidence type="ECO:0000256" key="1">
    <source>
        <dbReference type="SAM" id="Phobius"/>
    </source>
</evidence>
<feature type="transmembrane region" description="Helical" evidence="1">
    <location>
        <begin position="33"/>
        <end position="51"/>
    </location>
</feature>
<dbReference type="AlphaFoldDB" id="A0A6J4ZPY0"/>
<reference evidence="2 3" key="1">
    <citation type="submission" date="2020-04" db="EMBL/GenBank/DDBJ databases">
        <authorList>
            <person name="De Canck E."/>
        </authorList>
    </citation>
    <scope>NUCLEOTIDE SEQUENCE [LARGE SCALE GENOMIC DNA]</scope>
    <source>
        <strain evidence="2 3">LMG 26845</strain>
    </source>
</reference>
<keyword evidence="3" id="KW-1185">Reference proteome</keyword>
<evidence type="ECO:0000313" key="3">
    <source>
        <dbReference type="Proteomes" id="UP000507979"/>
    </source>
</evidence>
<keyword evidence="1" id="KW-0812">Transmembrane</keyword>
<accession>A0A6J4ZPY0</accession>
<name>A0A6J4ZPY0_9BURK</name>
<proteinExistence type="predicted"/>
<evidence type="ECO:0000313" key="2">
    <source>
        <dbReference type="EMBL" id="CAB3637366.1"/>
    </source>
</evidence>
<dbReference type="EMBL" id="CADIJR010000012">
    <property type="protein sequence ID" value="CAB3637366.1"/>
    <property type="molecule type" value="Genomic_DNA"/>
</dbReference>